<evidence type="ECO:0000313" key="3">
    <source>
        <dbReference type="Proteomes" id="UP001341840"/>
    </source>
</evidence>
<evidence type="ECO:0000313" key="2">
    <source>
        <dbReference type="EMBL" id="MED6139938.1"/>
    </source>
</evidence>
<accession>A0ABU6SW12</accession>
<name>A0ABU6SW12_9FABA</name>
<reference evidence="2 3" key="1">
    <citation type="journal article" date="2023" name="Plants (Basel)">
        <title>Bridging the Gap: Combining Genomics and Transcriptomics Approaches to Understand Stylosanthes scabra, an Orphan Legume from the Brazilian Caatinga.</title>
        <authorList>
            <person name="Ferreira-Neto J.R.C."/>
            <person name="da Silva M.D."/>
            <person name="Binneck E."/>
            <person name="de Melo N.F."/>
            <person name="da Silva R.H."/>
            <person name="de Melo A.L.T.M."/>
            <person name="Pandolfi V."/>
            <person name="Bustamante F.O."/>
            <person name="Brasileiro-Vidal A.C."/>
            <person name="Benko-Iseppon A.M."/>
        </authorList>
    </citation>
    <scope>NUCLEOTIDE SEQUENCE [LARGE SCALE GENOMIC DNA]</scope>
    <source>
        <tissue evidence="2">Leaves</tissue>
    </source>
</reference>
<feature type="non-terminal residue" evidence="2">
    <location>
        <position position="131"/>
    </location>
</feature>
<sequence length="131" mass="14108">MDQYVQILDTWTATPGAGTSNPKHEVQTPMTADPVDIVPAYEHTGETESDVEDPGDSNGGSSGLTDDEFVGSTPFGTRFLLPTPLPIPALSTMDNHFRTLDLDAMEKDLLSDIGGGGDNYNLDCIELRVEH</sequence>
<keyword evidence="3" id="KW-1185">Reference proteome</keyword>
<dbReference type="Proteomes" id="UP001341840">
    <property type="component" value="Unassembled WGS sequence"/>
</dbReference>
<feature type="region of interest" description="Disordered" evidence="1">
    <location>
        <begin position="40"/>
        <end position="69"/>
    </location>
</feature>
<dbReference type="EMBL" id="JASCZI010062025">
    <property type="protein sequence ID" value="MED6139938.1"/>
    <property type="molecule type" value="Genomic_DNA"/>
</dbReference>
<organism evidence="2 3">
    <name type="scientific">Stylosanthes scabra</name>
    <dbReference type="NCBI Taxonomy" id="79078"/>
    <lineage>
        <taxon>Eukaryota</taxon>
        <taxon>Viridiplantae</taxon>
        <taxon>Streptophyta</taxon>
        <taxon>Embryophyta</taxon>
        <taxon>Tracheophyta</taxon>
        <taxon>Spermatophyta</taxon>
        <taxon>Magnoliopsida</taxon>
        <taxon>eudicotyledons</taxon>
        <taxon>Gunneridae</taxon>
        <taxon>Pentapetalae</taxon>
        <taxon>rosids</taxon>
        <taxon>fabids</taxon>
        <taxon>Fabales</taxon>
        <taxon>Fabaceae</taxon>
        <taxon>Papilionoideae</taxon>
        <taxon>50 kb inversion clade</taxon>
        <taxon>dalbergioids sensu lato</taxon>
        <taxon>Dalbergieae</taxon>
        <taxon>Pterocarpus clade</taxon>
        <taxon>Stylosanthes</taxon>
    </lineage>
</organism>
<protein>
    <submittedName>
        <fullName evidence="2">Uncharacterized protein</fullName>
    </submittedName>
</protein>
<proteinExistence type="predicted"/>
<evidence type="ECO:0000256" key="1">
    <source>
        <dbReference type="SAM" id="MobiDB-lite"/>
    </source>
</evidence>
<comment type="caution">
    <text evidence="2">The sequence shown here is derived from an EMBL/GenBank/DDBJ whole genome shotgun (WGS) entry which is preliminary data.</text>
</comment>
<gene>
    <name evidence="2" type="ORF">PIB30_088529</name>
</gene>